<evidence type="ECO:0000313" key="4">
    <source>
        <dbReference type="Proteomes" id="UP001046870"/>
    </source>
</evidence>
<dbReference type="PROSITE" id="PS51029">
    <property type="entry name" value="MADF"/>
    <property type="match status" value="2"/>
</dbReference>
<dbReference type="OrthoDB" id="5803771at2759"/>
<dbReference type="SMART" id="SM00595">
    <property type="entry name" value="MADF"/>
    <property type="match status" value="2"/>
</dbReference>
<evidence type="ECO:0000256" key="1">
    <source>
        <dbReference type="SAM" id="MobiDB-lite"/>
    </source>
</evidence>
<feature type="domain" description="MADF" evidence="2">
    <location>
        <begin position="228"/>
        <end position="315"/>
    </location>
</feature>
<dbReference type="GO" id="GO:0005634">
    <property type="term" value="C:nucleus"/>
    <property type="evidence" value="ECO:0007669"/>
    <property type="project" value="TreeGrafter"/>
</dbReference>
<name>A0A9D3QCJ0_MEGAT</name>
<feature type="domain" description="MADF" evidence="2">
    <location>
        <begin position="11"/>
        <end position="101"/>
    </location>
</feature>
<reference evidence="3" key="1">
    <citation type="submission" date="2021-01" db="EMBL/GenBank/DDBJ databases">
        <authorList>
            <person name="Zahm M."/>
            <person name="Roques C."/>
            <person name="Cabau C."/>
            <person name="Klopp C."/>
            <person name="Donnadieu C."/>
            <person name="Jouanno E."/>
            <person name="Lampietro C."/>
            <person name="Louis A."/>
            <person name="Herpin A."/>
            <person name="Echchiki A."/>
            <person name="Berthelot C."/>
            <person name="Parey E."/>
            <person name="Roest-Crollius H."/>
            <person name="Braasch I."/>
            <person name="Postlethwait J."/>
            <person name="Bobe J."/>
            <person name="Montfort J."/>
            <person name="Bouchez O."/>
            <person name="Begum T."/>
            <person name="Mejri S."/>
            <person name="Adams A."/>
            <person name="Chen W.-J."/>
            <person name="Guiguen Y."/>
        </authorList>
    </citation>
    <scope>NUCLEOTIDE SEQUENCE</scope>
    <source>
        <strain evidence="3">YG-15Mar2019-1</strain>
        <tissue evidence="3">Brain</tissue>
    </source>
</reference>
<dbReference type="PANTHER" id="PTHR12243:SF67">
    <property type="entry name" value="COREPRESSOR OF PANGOLIN, ISOFORM A-RELATED"/>
    <property type="match status" value="1"/>
</dbReference>
<feature type="compositionally biased region" description="Low complexity" evidence="1">
    <location>
        <begin position="128"/>
        <end position="140"/>
    </location>
</feature>
<dbReference type="GO" id="GO:0006357">
    <property type="term" value="P:regulation of transcription by RNA polymerase II"/>
    <property type="evidence" value="ECO:0007669"/>
    <property type="project" value="TreeGrafter"/>
</dbReference>
<dbReference type="Pfam" id="PF10545">
    <property type="entry name" value="MADF_DNA_bdg"/>
    <property type="match status" value="2"/>
</dbReference>
<dbReference type="InterPro" id="IPR006578">
    <property type="entry name" value="MADF-dom"/>
</dbReference>
<organism evidence="3 4">
    <name type="scientific">Megalops atlanticus</name>
    <name type="common">Tarpon</name>
    <name type="synonym">Clupea gigantea</name>
    <dbReference type="NCBI Taxonomy" id="7932"/>
    <lineage>
        <taxon>Eukaryota</taxon>
        <taxon>Metazoa</taxon>
        <taxon>Chordata</taxon>
        <taxon>Craniata</taxon>
        <taxon>Vertebrata</taxon>
        <taxon>Euteleostomi</taxon>
        <taxon>Actinopterygii</taxon>
        <taxon>Neopterygii</taxon>
        <taxon>Teleostei</taxon>
        <taxon>Elopiformes</taxon>
        <taxon>Megalopidae</taxon>
        <taxon>Megalops</taxon>
    </lineage>
</organism>
<gene>
    <name evidence="3" type="ORF">MATL_G00055570</name>
</gene>
<proteinExistence type="predicted"/>
<protein>
    <recommendedName>
        <fullName evidence="2">MADF domain-containing protein</fullName>
    </recommendedName>
</protein>
<dbReference type="Proteomes" id="UP001046870">
    <property type="component" value="Chromosome 3"/>
</dbReference>
<evidence type="ECO:0000313" key="3">
    <source>
        <dbReference type="EMBL" id="KAG7484952.1"/>
    </source>
</evidence>
<dbReference type="GO" id="GO:0005667">
    <property type="term" value="C:transcription regulator complex"/>
    <property type="evidence" value="ECO:0007669"/>
    <property type="project" value="TreeGrafter"/>
</dbReference>
<feature type="compositionally biased region" description="Basic and acidic residues" evidence="1">
    <location>
        <begin position="116"/>
        <end position="127"/>
    </location>
</feature>
<sequence>MAEVFEFFEEKLMEEVRRCRYLYDAKMRLHSDREAVANAWQEIAKTLSSDTESCKRRWKQLRDRYVRARKKVKGELSGDVESMVAVPGIIRRLSWLSDFIKHRTPDTSFLETVSESEEKPVGNRKSEVASPSVSPAGSPVTPVSASSWGYQLPQCWESPGPTPPSLPPNKRKRMQPAEAVFNSLGQPQNPNMDPQAISSYENGHYISPLLSEFCQSDSRALKRSFEEKLIEEVRGRRHLYDRTMQLHSDREAVEKAWREIAANLSSDAESCKKGWKQVRDRYVRARKRVRSAEAAAVLRVPGIFCRLNWLSDYIKHRPDSTCFPEEVSESEEKPVGNCKAEVASPSVSPAGSPVTPVSASSWGYQLPQCWESPGPTPPSLPPNKRKRMQPAEAVFNSLGQMMVEAAEAGGTISDENAIFGHYVSCMLSTLSPKHSRLLRMRMHQVMFDFMESVK</sequence>
<keyword evidence="4" id="KW-1185">Reference proteome</keyword>
<accession>A0A9D3QCJ0</accession>
<dbReference type="EMBL" id="JAFDVH010000003">
    <property type="protein sequence ID" value="KAG7484952.1"/>
    <property type="molecule type" value="Genomic_DNA"/>
</dbReference>
<dbReference type="PANTHER" id="PTHR12243">
    <property type="entry name" value="MADF DOMAIN TRANSCRIPTION FACTOR"/>
    <property type="match status" value="1"/>
</dbReference>
<feature type="region of interest" description="Disordered" evidence="1">
    <location>
        <begin position="108"/>
        <end position="140"/>
    </location>
</feature>
<dbReference type="InterPro" id="IPR039353">
    <property type="entry name" value="TF_Adf1"/>
</dbReference>
<comment type="caution">
    <text evidence="3">The sequence shown here is derived from an EMBL/GenBank/DDBJ whole genome shotgun (WGS) entry which is preliminary data.</text>
</comment>
<dbReference type="AlphaFoldDB" id="A0A9D3QCJ0"/>
<evidence type="ECO:0000259" key="2">
    <source>
        <dbReference type="PROSITE" id="PS51029"/>
    </source>
</evidence>